<proteinExistence type="inferred from homology"/>
<protein>
    <recommendedName>
        <fullName evidence="2">leucine--tRNA ligase</fullName>
        <ecNumber evidence="2">6.1.1.4</ecNumber>
    </recommendedName>
</protein>
<dbReference type="SUPFAM" id="SSF52374">
    <property type="entry name" value="Nucleotidylyl transferase"/>
    <property type="match status" value="1"/>
</dbReference>
<dbReference type="CDD" id="cd07958">
    <property type="entry name" value="Anticodon_Ia_Leu_BEm"/>
    <property type="match status" value="1"/>
</dbReference>
<dbReference type="Pfam" id="PF08264">
    <property type="entry name" value="Anticodon_1"/>
    <property type="match status" value="1"/>
</dbReference>
<dbReference type="GO" id="GO:0002161">
    <property type="term" value="F:aminoacyl-tRNA deacylase activity"/>
    <property type="evidence" value="ECO:0007669"/>
    <property type="project" value="InterPro"/>
</dbReference>
<dbReference type="Pfam" id="PF13603">
    <property type="entry name" value="tRNA-synt_1_2"/>
    <property type="match status" value="1"/>
</dbReference>
<keyword evidence="7" id="KW-0030">Aminoacyl-tRNA synthetase</keyword>
<dbReference type="GO" id="GO:0006429">
    <property type="term" value="P:leucyl-tRNA aminoacylation"/>
    <property type="evidence" value="ECO:0007669"/>
    <property type="project" value="InterPro"/>
</dbReference>
<evidence type="ECO:0000259" key="9">
    <source>
        <dbReference type="Pfam" id="PF00133"/>
    </source>
</evidence>
<comment type="caution">
    <text evidence="12">The sequence shown here is derived from an EMBL/GenBank/DDBJ whole genome shotgun (WGS) entry which is preliminary data.</text>
</comment>
<dbReference type="InterPro" id="IPR009080">
    <property type="entry name" value="tRNAsynth_Ia_anticodon-bd"/>
</dbReference>
<dbReference type="SUPFAM" id="SSF47323">
    <property type="entry name" value="Anticodon-binding domain of a subclass of class I aminoacyl-tRNA synthetases"/>
    <property type="match status" value="1"/>
</dbReference>
<name>A0A1F5F2Y4_9BACT</name>
<evidence type="ECO:0000256" key="3">
    <source>
        <dbReference type="ARBA" id="ARBA00022598"/>
    </source>
</evidence>
<dbReference type="PRINTS" id="PR00985">
    <property type="entry name" value="TRNASYNTHLEU"/>
</dbReference>
<dbReference type="AlphaFoldDB" id="A0A1F5F2Y4"/>
<dbReference type="Gene3D" id="3.40.50.620">
    <property type="entry name" value="HUPs"/>
    <property type="match status" value="1"/>
</dbReference>
<accession>A0A1F5F2Y4</accession>
<dbReference type="FunFam" id="1.10.730.10:FF:000002">
    <property type="entry name" value="Leucine--tRNA ligase"/>
    <property type="match status" value="1"/>
</dbReference>
<feature type="domain" description="Methionyl/Valyl/Leucyl/Isoleucyl-tRNA synthetase anticodon-binding" evidence="10">
    <location>
        <begin position="399"/>
        <end position="524"/>
    </location>
</feature>
<evidence type="ECO:0000256" key="2">
    <source>
        <dbReference type="ARBA" id="ARBA00013164"/>
    </source>
</evidence>
<evidence type="ECO:0000256" key="7">
    <source>
        <dbReference type="ARBA" id="ARBA00023146"/>
    </source>
</evidence>
<keyword evidence="6" id="KW-0648">Protein biosynthesis</keyword>
<evidence type="ECO:0000313" key="13">
    <source>
        <dbReference type="Proteomes" id="UP000177187"/>
    </source>
</evidence>
<dbReference type="Gene3D" id="1.10.730.10">
    <property type="entry name" value="Isoleucyl-tRNA Synthetase, Domain 1"/>
    <property type="match status" value="1"/>
</dbReference>
<dbReference type="EMBL" id="MFAF01000109">
    <property type="protein sequence ID" value="OGD73993.1"/>
    <property type="molecule type" value="Genomic_DNA"/>
</dbReference>
<dbReference type="GO" id="GO:0005524">
    <property type="term" value="F:ATP binding"/>
    <property type="evidence" value="ECO:0007669"/>
    <property type="project" value="UniProtKB-KW"/>
</dbReference>
<comment type="catalytic activity">
    <reaction evidence="8">
        <text>tRNA(Leu) + L-leucine + ATP = L-leucyl-tRNA(Leu) + AMP + diphosphate</text>
        <dbReference type="Rhea" id="RHEA:11688"/>
        <dbReference type="Rhea" id="RHEA-COMP:9613"/>
        <dbReference type="Rhea" id="RHEA-COMP:9622"/>
        <dbReference type="ChEBI" id="CHEBI:30616"/>
        <dbReference type="ChEBI" id="CHEBI:33019"/>
        <dbReference type="ChEBI" id="CHEBI:57427"/>
        <dbReference type="ChEBI" id="CHEBI:78442"/>
        <dbReference type="ChEBI" id="CHEBI:78494"/>
        <dbReference type="ChEBI" id="CHEBI:456215"/>
        <dbReference type="EC" id="6.1.1.4"/>
    </reaction>
</comment>
<dbReference type="SUPFAM" id="SSF50677">
    <property type="entry name" value="ValRS/IleRS/LeuRS editing domain"/>
    <property type="match status" value="1"/>
</dbReference>
<dbReference type="PANTHER" id="PTHR43740:SF2">
    <property type="entry name" value="LEUCINE--TRNA LIGASE, MITOCHONDRIAL"/>
    <property type="match status" value="1"/>
</dbReference>
<evidence type="ECO:0000259" key="10">
    <source>
        <dbReference type="Pfam" id="PF08264"/>
    </source>
</evidence>
<dbReference type="Pfam" id="PF00133">
    <property type="entry name" value="tRNA-synt_1"/>
    <property type="match status" value="1"/>
</dbReference>
<organism evidence="12 13">
    <name type="scientific">Candidatus Coatesbacteria bacterium RBG_13_66_14</name>
    <dbReference type="NCBI Taxonomy" id="1817816"/>
    <lineage>
        <taxon>Bacteria</taxon>
        <taxon>Candidatus Coatesiibacteriota</taxon>
    </lineage>
</organism>
<dbReference type="InterPro" id="IPR013155">
    <property type="entry name" value="M/V/L/I-tRNA-synth_anticd-bd"/>
</dbReference>
<dbReference type="PANTHER" id="PTHR43740">
    <property type="entry name" value="LEUCYL-TRNA SYNTHETASE"/>
    <property type="match status" value="1"/>
</dbReference>
<gene>
    <name evidence="12" type="primary">leuS</name>
    <name evidence="12" type="ORF">A2Y64_06025</name>
</gene>
<keyword evidence="3 12" id="KW-0436">Ligase</keyword>
<dbReference type="InterPro" id="IPR014729">
    <property type="entry name" value="Rossmann-like_a/b/a_fold"/>
</dbReference>
<sequence length="561" mass="62780">PEHPLVRRLVEGTEREAEVGAFVDRVLAQDRFLRAADETEKEGVFTGRHAVNPVNGRPVPVWVANYVLLEYGTGIVMAVPAHDTRDFAFARKYGLDIIPVVMPPGETLTADTMADAYVEPGVLANSGPFDGDRSAEAMDGIADMMEAGGYGRRRVNYRLRDWCISRQRYWGTPIPLIHCEKCGVVPVPYDDLPVLLPRIENFRPKGHPPLAEAVDWVLVKCPKCGGEARREVETLDTFVDSSWYFLRYASKPADRPFEKETVDRWLPVDTYIGGITHAIMHLMYARFFTKALRDAGMLSFSEPFTRLFTQGMVTLGGKVMSKSRGNTVGIEDIAGRYGADTGRMFTLFATPPDKEMEWSEEGVEGVYRFLGRVWRLFDGRWRLVDFVYDPASLSGALRALYRKRHSTVKKFTEDIERIHFNTAIAAAMELVNDIYALETGGSIPDGAHPVVAACLRDLVDVLAPIAPFICEELNARFGGKESVHDRPWPTWDEAALEVETVTLAVQINGKIRDQVEVPVDLSEEAVREAVLASERVRVYTDGKNLKKFIVVPGRLVSIVVQ</sequence>
<evidence type="ECO:0000259" key="11">
    <source>
        <dbReference type="Pfam" id="PF13603"/>
    </source>
</evidence>
<dbReference type="InterPro" id="IPR002302">
    <property type="entry name" value="Leu-tRNA-ligase"/>
</dbReference>
<evidence type="ECO:0000256" key="6">
    <source>
        <dbReference type="ARBA" id="ARBA00022917"/>
    </source>
</evidence>
<dbReference type="EC" id="6.1.1.4" evidence="2"/>
<evidence type="ECO:0000256" key="4">
    <source>
        <dbReference type="ARBA" id="ARBA00022741"/>
    </source>
</evidence>
<dbReference type="GO" id="GO:0005829">
    <property type="term" value="C:cytosol"/>
    <property type="evidence" value="ECO:0007669"/>
    <property type="project" value="TreeGrafter"/>
</dbReference>
<evidence type="ECO:0000313" key="12">
    <source>
        <dbReference type="EMBL" id="OGD73993.1"/>
    </source>
</evidence>
<dbReference type="InterPro" id="IPR002300">
    <property type="entry name" value="aa-tRNA-synth_Ia"/>
</dbReference>
<comment type="similarity">
    <text evidence="1">Belongs to the class-I aminoacyl-tRNA synthetase family.</text>
</comment>
<dbReference type="GO" id="GO:0004823">
    <property type="term" value="F:leucine-tRNA ligase activity"/>
    <property type="evidence" value="ECO:0007669"/>
    <property type="project" value="UniProtKB-EC"/>
</dbReference>
<evidence type="ECO:0000256" key="5">
    <source>
        <dbReference type="ARBA" id="ARBA00022840"/>
    </source>
</evidence>
<feature type="domain" description="Leucyl-tRNA synthetase editing" evidence="11">
    <location>
        <begin position="1"/>
        <end position="145"/>
    </location>
</feature>
<dbReference type="InterPro" id="IPR025709">
    <property type="entry name" value="Leu_tRNA-synth_edit"/>
</dbReference>
<dbReference type="Proteomes" id="UP000177187">
    <property type="component" value="Unassembled WGS sequence"/>
</dbReference>
<dbReference type="FunFam" id="3.40.50.620:FF:000056">
    <property type="entry name" value="Leucine--tRNA ligase"/>
    <property type="match status" value="1"/>
</dbReference>
<evidence type="ECO:0000256" key="8">
    <source>
        <dbReference type="ARBA" id="ARBA00047469"/>
    </source>
</evidence>
<evidence type="ECO:0000256" key="1">
    <source>
        <dbReference type="ARBA" id="ARBA00005594"/>
    </source>
</evidence>
<dbReference type="Gene3D" id="3.10.20.590">
    <property type="match status" value="1"/>
</dbReference>
<dbReference type="InterPro" id="IPR009008">
    <property type="entry name" value="Val/Leu/Ile-tRNA-synth_edit"/>
</dbReference>
<feature type="domain" description="Aminoacyl-tRNA synthetase class Ia" evidence="9">
    <location>
        <begin position="159"/>
        <end position="359"/>
    </location>
</feature>
<keyword evidence="4" id="KW-0547">Nucleotide-binding</keyword>
<feature type="non-terminal residue" evidence="12">
    <location>
        <position position="1"/>
    </location>
</feature>
<dbReference type="Gene3D" id="3.90.740.10">
    <property type="entry name" value="Valyl/Leucyl/Isoleucyl-tRNA synthetase, editing domain"/>
    <property type="match status" value="1"/>
</dbReference>
<keyword evidence="5" id="KW-0067">ATP-binding</keyword>
<reference evidence="12 13" key="1">
    <citation type="journal article" date="2016" name="Nat. Commun.">
        <title>Thousands of microbial genomes shed light on interconnected biogeochemical processes in an aquifer system.</title>
        <authorList>
            <person name="Anantharaman K."/>
            <person name="Brown C.T."/>
            <person name="Hug L.A."/>
            <person name="Sharon I."/>
            <person name="Castelle C.J."/>
            <person name="Probst A.J."/>
            <person name="Thomas B.C."/>
            <person name="Singh A."/>
            <person name="Wilkins M.J."/>
            <person name="Karaoz U."/>
            <person name="Brodie E.L."/>
            <person name="Williams K.H."/>
            <person name="Hubbard S.S."/>
            <person name="Banfield J.F."/>
        </authorList>
    </citation>
    <scope>NUCLEOTIDE SEQUENCE [LARGE SCALE GENOMIC DNA]</scope>
</reference>